<dbReference type="InterPro" id="IPR027417">
    <property type="entry name" value="P-loop_NTPase"/>
</dbReference>
<evidence type="ECO:0000256" key="16">
    <source>
        <dbReference type="SAM" id="Coils"/>
    </source>
</evidence>
<dbReference type="PANTHER" id="PTHR32309:SF13">
    <property type="entry name" value="FERRIC ENTEROBACTIN TRANSPORT PROTEIN FEPE"/>
    <property type="match status" value="1"/>
</dbReference>
<feature type="domain" description="AAA" evidence="19">
    <location>
        <begin position="594"/>
        <end position="741"/>
    </location>
</feature>
<accession>B3QXQ6</accession>
<dbReference type="GO" id="GO:0042802">
    <property type="term" value="F:identical protein binding"/>
    <property type="evidence" value="ECO:0007669"/>
    <property type="project" value="UniProtKB-ARBA"/>
</dbReference>
<keyword evidence="6" id="KW-0997">Cell inner membrane</keyword>
<feature type="domain" description="Tyrosine-protein kinase G-rich" evidence="20">
    <location>
        <begin position="415"/>
        <end position="486"/>
    </location>
</feature>
<feature type="transmembrane region" description="Helical" evidence="17">
    <location>
        <begin position="469"/>
        <end position="490"/>
    </location>
</feature>
<evidence type="ECO:0000256" key="11">
    <source>
        <dbReference type="ARBA" id="ARBA00022840"/>
    </source>
</evidence>
<organism evidence="21 22">
    <name type="scientific">Chloroherpeton thalassium (strain ATCC 35110 / GB-78)</name>
    <dbReference type="NCBI Taxonomy" id="517418"/>
    <lineage>
        <taxon>Bacteria</taxon>
        <taxon>Pseudomonadati</taxon>
        <taxon>Chlorobiota</taxon>
        <taxon>Chlorobiia</taxon>
        <taxon>Chlorobiales</taxon>
        <taxon>Chloroherpetonaceae</taxon>
        <taxon>Chloroherpeton</taxon>
    </lineage>
</organism>
<dbReference type="KEGG" id="cts:Ctha_2522"/>
<reference evidence="21 22" key="1">
    <citation type="submission" date="2008-06" db="EMBL/GenBank/DDBJ databases">
        <title>Complete sequence of Chloroherpeton thalassium ATCC 35110.</title>
        <authorList>
            <consortium name="US DOE Joint Genome Institute"/>
            <person name="Lucas S."/>
            <person name="Copeland A."/>
            <person name="Lapidus A."/>
            <person name="Glavina del Rio T."/>
            <person name="Dalin E."/>
            <person name="Tice H."/>
            <person name="Bruce D."/>
            <person name="Goodwin L."/>
            <person name="Pitluck S."/>
            <person name="Schmutz J."/>
            <person name="Larimer F."/>
            <person name="Land M."/>
            <person name="Hauser L."/>
            <person name="Kyrpides N."/>
            <person name="Mikhailova N."/>
            <person name="Liu Z."/>
            <person name="Li T."/>
            <person name="Zhao F."/>
            <person name="Overmann J."/>
            <person name="Bryant D.A."/>
            <person name="Richardson P."/>
        </authorList>
    </citation>
    <scope>NUCLEOTIDE SEQUENCE [LARGE SCALE GENOMIC DNA]</scope>
    <source>
        <strain evidence="22">ATCC 35110 / GB-78</strain>
    </source>
</reference>
<evidence type="ECO:0000256" key="3">
    <source>
        <dbReference type="ARBA" id="ARBA00008883"/>
    </source>
</evidence>
<evidence type="ECO:0000256" key="5">
    <source>
        <dbReference type="ARBA" id="ARBA00022475"/>
    </source>
</evidence>
<evidence type="ECO:0000256" key="14">
    <source>
        <dbReference type="ARBA" id="ARBA00023137"/>
    </source>
</evidence>
<evidence type="ECO:0000256" key="12">
    <source>
        <dbReference type="ARBA" id="ARBA00022989"/>
    </source>
</evidence>
<dbReference type="GO" id="GO:0005886">
    <property type="term" value="C:plasma membrane"/>
    <property type="evidence" value="ECO:0007669"/>
    <property type="project" value="UniProtKB-SubCell"/>
</dbReference>
<dbReference type="GO" id="GO:0005524">
    <property type="term" value="F:ATP binding"/>
    <property type="evidence" value="ECO:0007669"/>
    <property type="project" value="UniProtKB-KW"/>
</dbReference>
<dbReference type="OrthoDB" id="9794577at2"/>
<protein>
    <recommendedName>
        <fullName evidence="4">non-specific protein-tyrosine kinase</fullName>
        <ecNumber evidence="4">2.7.10.2</ecNumber>
    </recommendedName>
</protein>
<dbReference type="Pfam" id="PF13614">
    <property type="entry name" value="AAA_31"/>
    <property type="match status" value="1"/>
</dbReference>
<evidence type="ECO:0000313" key="22">
    <source>
        <dbReference type="Proteomes" id="UP000001208"/>
    </source>
</evidence>
<comment type="similarity">
    <text evidence="3">Belongs to the etk/wzc family.</text>
</comment>
<evidence type="ECO:0000259" key="18">
    <source>
        <dbReference type="Pfam" id="PF02706"/>
    </source>
</evidence>
<feature type="coiled-coil region" evidence="16">
    <location>
        <begin position="326"/>
        <end position="353"/>
    </location>
</feature>
<evidence type="ECO:0000313" key="21">
    <source>
        <dbReference type="EMBL" id="ACF14971.1"/>
    </source>
</evidence>
<keyword evidence="7 21" id="KW-0808">Transferase</keyword>
<dbReference type="NCBIfam" id="TIGR01007">
    <property type="entry name" value="eps_fam"/>
    <property type="match status" value="1"/>
</dbReference>
<keyword evidence="11" id="KW-0067">ATP-binding</keyword>
<keyword evidence="9" id="KW-0547">Nucleotide-binding</keyword>
<evidence type="ECO:0000256" key="8">
    <source>
        <dbReference type="ARBA" id="ARBA00022692"/>
    </source>
</evidence>
<keyword evidence="12 17" id="KW-1133">Transmembrane helix</keyword>
<dbReference type="Gene3D" id="3.40.50.300">
    <property type="entry name" value="P-loop containing nucleotide triphosphate hydrolases"/>
    <property type="match status" value="1"/>
</dbReference>
<feature type="domain" description="Polysaccharide chain length determinant N-terminal" evidence="18">
    <location>
        <begin position="34"/>
        <end position="118"/>
    </location>
</feature>
<dbReference type="EMBL" id="CP001100">
    <property type="protein sequence ID" value="ACF14971.1"/>
    <property type="molecule type" value="Genomic_DNA"/>
</dbReference>
<dbReference type="InterPro" id="IPR032807">
    <property type="entry name" value="GNVR"/>
</dbReference>
<dbReference type="FunFam" id="3.40.50.300:FF:000527">
    <property type="entry name" value="Tyrosine-protein kinase etk"/>
    <property type="match status" value="1"/>
</dbReference>
<dbReference type="InterPro" id="IPR005702">
    <property type="entry name" value="Wzc-like_C"/>
</dbReference>
<dbReference type="InterPro" id="IPR003856">
    <property type="entry name" value="LPS_length_determ_N"/>
</dbReference>
<comment type="similarity">
    <text evidence="2">Belongs to the CpsD/CapB family.</text>
</comment>
<dbReference type="RefSeq" id="WP_012501053.1">
    <property type="nucleotide sequence ID" value="NC_011026.1"/>
</dbReference>
<evidence type="ECO:0000256" key="10">
    <source>
        <dbReference type="ARBA" id="ARBA00022777"/>
    </source>
</evidence>
<sequence length="798" mass="90883">MSSFNGNMKDGSYYSKSKTMPFQVEEEDISVLIFNYLRALSRGKWVILITFVATVLISVIYSFRQKDIYEGITSVLVRDNTRQSSVIVNFSVTDRRNLANEIEILKSRTLAEQVAYKLLQIIYRDPIRKTDTLDIIKGAGSAKIARVDVIAARIMGAVSVEQVDKADLLLIKFRSHDPEEAAVVSKAIAESYEERSMKYTRNTARSVRQFLEDQLAQKRRLLYESEERLRRFMEDNRVISLDEEGRRMIQRYSLAMSSAEEAEVMVKMLQSSLKAYEQEIRAMTPKLSNSAVQATIDPYTKLFQEEIAKLEVERDKILTDPASRYNVNVQERLQEYNDKIESYKKRLQQSFERQVKQGLSNVNASEAYQELFKNKLNTELELIEQKSKFEAYKKLAEEYDKAFLKSPGVNVEFGRLERKTKSAQELYLLLEKKYQEALIAEEQVPKMVEVIDWAITPGAPIAPNRKANILVGVVIGLTFGVGIVMLIQFLDKTVYTPEQAERLGPLLATIPMMESFDDDVRDKSGASVKVIEGPDAEYKKIASHLVTHFDPKSSVSEAYRTLRTNILFSGVHDFNGSKKQGLIYIITSSSPKEGKSTTISNLAITIAQGGQKVLLIDTDLRRPIIHSIFGYNKEPGITNYLVGRAQIDDIVRNSPIQNLDIITSGTIPPNPSELIGTQRMKDMLQLFRERYDIVLLDSPPIIAVTDPQVLAKVADGMILVLLSGQTQIELAKRSIDAIRKVNAKIIGFVLNSFDFNNSYGSYYKYYRYYNYYYEPKGKNKNVKQGFLTKIIERLVDKV</sequence>
<dbReference type="InterPro" id="IPR050445">
    <property type="entry name" value="Bact_polysacc_biosynth/exp"/>
</dbReference>
<keyword evidence="5" id="KW-1003">Cell membrane</keyword>
<dbReference type="Pfam" id="PF02706">
    <property type="entry name" value="Wzz"/>
    <property type="match status" value="1"/>
</dbReference>
<dbReference type="AlphaFoldDB" id="B3QXQ6"/>
<evidence type="ECO:0000256" key="1">
    <source>
        <dbReference type="ARBA" id="ARBA00004429"/>
    </source>
</evidence>
<evidence type="ECO:0000259" key="20">
    <source>
        <dbReference type="Pfam" id="PF13807"/>
    </source>
</evidence>
<dbReference type="GO" id="GO:0004715">
    <property type="term" value="F:non-membrane spanning protein tyrosine kinase activity"/>
    <property type="evidence" value="ECO:0007669"/>
    <property type="project" value="UniProtKB-EC"/>
</dbReference>
<keyword evidence="13 17" id="KW-0472">Membrane</keyword>
<evidence type="ECO:0000259" key="19">
    <source>
        <dbReference type="Pfam" id="PF13614"/>
    </source>
</evidence>
<evidence type="ECO:0000256" key="17">
    <source>
        <dbReference type="SAM" id="Phobius"/>
    </source>
</evidence>
<keyword evidence="10" id="KW-0418">Kinase</keyword>
<dbReference type="EC" id="2.7.10.2" evidence="4"/>
<dbReference type="SUPFAM" id="SSF52540">
    <property type="entry name" value="P-loop containing nucleoside triphosphate hydrolases"/>
    <property type="match status" value="1"/>
</dbReference>
<keyword evidence="22" id="KW-1185">Reference proteome</keyword>
<gene>
    <name evidence="21" type="ordered locus">Ctha_2522</name>
</gene>
<dbReference type="PANTHER" id="PTHR32309">
    <property type="entry name" value="TYROSINE-PROTEIN KINASE"/>
    <property type="match status" value="1"/>
</dbReference>
<evidence type="ECO:0000256" key="2">
    <source>
        <dbReference type="ARBA" id="ARBA00007316"/>
    </source>
</evidence>
<dbReference type="eggNOG" id="COG3206">
    <property type="taxonomic scope" value="Bacteria"/>
</dbReference>
<evidence type="ECO:0000256" key="15">
    <source>
        <dbReference type="ARBA" id="ARBA00051245"/>
    </source>
</evidence>
<evidence type="ECO:0000256" key="9">
    <source>
        <dbReference type="ARBA" id="ARBA00022741"/>
    </source>
</evidence>
<proteinExistence type="inferred from homology"/>
<dbReference type="CDD" id="cd05387">
    <property type="entry name" value="BY-kinase"/>
    <property type="match status" value="1"/>
</dbReference>
<evidence type="ECO:0000256" key="4">
    <source>
        <dbReference type="ARBA" id="ARBA00011903"/>
    </source>
</evidence>
<name>B3QXQ6_CHLT3</name>
<comment type="catalytic activity">
    <reaction evidence="15">
        <text>L-tyrosyl-[protein] + ATP = O-phospho-L-tyrosyl-[protein] + ADP + H(+)</text>
        <dbReference type="Rhea" id="RHEA:10596"/>
        <dbReference type="Rhea" id="RHEA-COMP:10136"/>
        <dbReference type="Rhea" id="RHEA-COMP:20101"/>
        <dbReference type="ChEBI" id="CHEBI:15378"/>
        <dbReference type="ChEBI" id="CHEBI:30616"/>
        <dbReference type="ChEBI" id="CHEBI:46858"/>
        <dbReference type="ChEBI" id="CHEBI:61978"/>
        <dbReference type="ChEBI" id="CHEBI:456216"/>
        <dbReference type="EC" id="2.7.10.2"/>
    </reaction>
</comment>
<dbReference type="InterPro" id="IPR025669">
    <property type="entry name" value="AAA_dom"/>
</dbReference>
<dbReference type="Proteomes" id="UP000001208">
    <property type="component" value="Chromosome"/>
</dbReference>
<dbReference type="Pfam" id="PF13807">
    <property type="entry name" value="GNVR"/>
    <property type="match status" value="1"/>
</dbReference>
<keyword evidence="16" id="KW-0175">Coiled coil</keyword>
<keyword evidence="8 17" id="KW-0812">Transmembrane</keyword>
<dbReference type="STRING" id="517418.Ctha_2522"/>
<evidence type="ECO:0000256" key="7">
    <source>
        <dbReference type="ARBA" id="ARBA00022679"/>
    </source>
</evidence>
<dbReference type="HOGENOM" id="CLU_009912_2_1_10"/>
<dbReference type="eggNOG" id="COG0489">
    <property type="taxonomic scope" value="Bacteria"/>
</dbReference>
<evidence type="ECO:0000256" key="6">
    <source>
        <dbReference type="ARBA" id="ARBA00022519"/>
    </source>
</evidence>
<comment type="subcellular location">
    <subcellularLocation>
        <location evidence="1">Cell inner membrane</location>
        <topology evidence="1">Multi-pass membrane protein</topology>
    </subcellularLocation>
</comment>
<evidence type="ECO:0000256" key="13">
    <source>
        <dbReference type="ARBA" id="ARBA00023136"/>
    </source>
</evidence>
<feature type="transmembrane region" description="Helical" evidence="17">
    <location>
        <begin position="45"/>
        <end position="63"/>
    </location>
</feature>
<keyword evidence="14" id="KW-0829">Tyrosine-protein kinase</keyword>